<sequence length="352" mass="39286">MINEENIDDLLAKYLAEEADSQEADAVNEWITLSDDNQKTFEHTSIIWEKSALLNTQQVVDVDTAWAKLGIGSDKIKRTADQSDYIKPLPHRSGGSKHPLKGRKSNTINLVFNNFLKIAAVLIFIVGGVLLVKKNTEPDITLLTFQTGNIPTEKVLADGTKIFLNKNSTISFPENFEGDTREVKLTGEAFFEVHHDKAHPFIIHANGTDIKVLGTSFNVKAYDAQVQVVVNTGKVQFSKNTQQVILVKGEKAEISKEQDVIVKSINVDENILYYKTKSFNFEETSLDEVAQLLSDNFGKSIVFEQDKIKNCKLTATFQQESLDNILTIISETFNLKITKKGDSIVLQGEGCQ</sequence>
<dbReference type="PANTHER" id="PTHR30273:SF2">
    <property type="entry name" value="PROTEIN FECR"/>
    <property type="match status" value="1"/>
</dbReference>
<evidence type="ECO:0000256" key="1">
    <source>
        <dbReference type="SAM" id="Phobius"/>
    </source>
</evidence>
<evidence type="ECO:0000313" key="5">
    <source>
        <dbReference type="Proteomes" id="UP001304671"/>
    </source>
</evidence>
<dbReference type="EMBL" id="JAYFUL010000080">
    <property type="protein sequence ID" value="MEA5260981.1"/>
    <property type="molecule type" value="Genomic_DNA"/>
</dbReference>
<dbReference type="PANTHER" id="PTHR30273">
    <property type="entry name" value="PERIPLASMIC SIGNAL SENSOR AND SIGMA FACTOR ACTIVATOR FECR-RELATED"/>
    <property type="match status" value="1"/>
</dbReference>
<dbReference type="Gene3D" id="3.55.50.30">
    <property type="match status" value="1"/>
</dbReference>
<keyword evidence="1" id="KW-1133">Transmembrane helix</keyword>
<dbReference type="Gene3D" id="2.60.120.1440">
    <property type="match status" value="1"/>
</dbReference>
<evidence type="ECO:0000259" key="3">
    <source>
        <dbReference type="Pfam" id="PF16344"/>
    </source>
</evidence>
<feature type="domain" description="Protein FecR C-terminal" evidence="3">
    <location>
        <begin position="279"/>
        <end position="345"/>
    </location>
</feature>
<dbReference type="PIRSF" id="PIRSF018266">
    <property type="entry name" value="FecR"/>
    <property type="match status" value="1"/>
</dbReference>
<reference evidence="4 5" key="1">
    <citation type="submission" date="2023-12" db="EMBL/GenBank/DDBJ databases">
        <title>Novel species of the genus Arcicella isolated from rivers.</title>
        <authorList>
            <person name="Lu H."/>
        </authorList>
    </citation>
    <scope>NUCLEOTIDE SEQUENCE [LARGE SCALE GENOMIC DNA]</scope>
    <source>
        <strain evidence="4 5">LMG 21963</strain>
    </source>
</reference>
<organism evidence="4 5">
    <name type="scientific">Arcicella aquatica</name>
    <dbReference type="NCBI Taxonomy" id="217141"/>
    <lineage>
        <taxon>Bacteria</taxon>
        <taxon>Pseudomonadati</taxon>
        <taxon>Bacteroidota</taxon>
        <taxon>Cytophagia</taxon>
        <taxon>Cytophagales</taxon>
        <taxon>Flectobacillaceae</taxon>
        <taxon>Arcicella</taxon>
    </lineage>
</organism>
<dbReference type="Pfam" id="PF04773">
    <property type="entry name" value="FecR"/>
    <property type="match status" value="1"/>
</dbReference>
<keyword evidence="5" id="KW-1185">Reference proteome</keyword>
<dbReference type="InterPro" id="IPR012373">
    <property type="entry name" value="Ferrdict_sens_TM"/>
</dbReference>
<name>A0ABU5QV58_9BACT</name>
<keyword evidence="1" id="KW-0472">Membrane</keyword>
<evidence type="ECO:0000259" key="2">
    <source>
        <dbReference type="Pfam" id="PF04773"/>
    </source>
</evidence>
<gene>
    <name evidence="4" type="ORF">VB264_24495</name>
</gene>
<accession>A0ABU5QV58</accession>
<proteinExistence type="predicted"/>
<feature type="domain" description="FecR protein" evidence="2">
    <location>
        <begin position="155"/>
        <end position="236"/>
    </location>
</feature>
<protein>
    <submittedName>
        <fullName evidence="4">FecR domain-containing protein</fullName>
    </submittedName>
</protein>
<feature type="transmembrane region" description="Helical" evidence="1">
    <location>
        <begin position="110"/>
        <end position="132"/>
    </location>
</feature>
<keyword evidence="1" id="KW-0812">Transmembrane</keyword>
<dbReference type="Proteomes" id="UP001304671">
    <property type="component" value="Unassembled WGS sequence"/>
</dbReference>
<comment type="caution">
    <text evidence="4">The sequence shown here is derived from an EMBL/GenBank/DDBJ whole genome shotgun (WGS) entry which is preliminary data.</text>
</comment>
<dbReference type="InterPro" id="IPR006860">
    <property type="entry name" value="FecR"/>
</dbReference>
<dbReference type="InterPro" id="IPR032508">
    <property type="entry name" value="FecR_C"/>
</dbReference>
<evidence type="ECO:0000313" key="4">
    <source>
        <dbReference type="EMBL" id="MEA5260981.1"/>
    </source>
</evidence>
<dbReference type="Pfam" id="PF16344">
    <property type="entry name" value="FecR_C"/>
    <property type="match status" value="1"/>
</dbReference>
<dbReference type="RefSeq" id="WP_323253979.1">
    <property type="nucleotide sequence ID" value="NZ_JAYFUL010000080.1"/>
</dbReference>